<accession>A0ABT2GG31</accession>
<evidence type="ECO:0000256" key="1">
    <source>
        <dbReference type="ARBA" id="ARBA00022630"/>
    </source>
</evidence>
<dbReference type="Proteomes" id="UP001165580">
    <property type="component" value="Unassembled WGS sequence"/>
</dbReference>
<gene>
    <name evidence="6" type="ORF">NVV95_11505</name>
</gene>
<dbReference type="InterPro" id="IPR050097">
    <property type="entry name" value="Ferredoxin-NADP_redctase_2"/>
</dbReference>
<dbReference type="InterPro" id="IPR036188">
    <property type="entry name" value="FAD/NAD-bd_sf"/>
</dbReference>
<evidence type="ECO:0000256" key="3">
    <source>
        <dbReference type="ARBA" id="ARBA00048132"/>
    </source>
</evidence>
<dbReference type="PRINTS" id="PR00469">
    <property type="entry name" value="PNDRDTASEII"/>
</dbReference>
<keyword evidence="2" id="KW-0560">Oxidoreductase</keyword>
<reference evidence="6" key="1">
    <citation type="submission" date="2022-08" db="EMBL/GenBank/DDBJ databases">
        <authorList>
            <person name="Deng Y."/>
            <person name="Han X.-F."/>
            <person name="Zhang Y.-Q."/>
        </authorList>
    </citation>
    <scope>NUCLEOTIDE SEQUENCE</scope>
    <source>
        <strain evidence="6">CPCC 205716</strain>
    </source>
</reference>
<organism evidence="6 7">
    <name type="scientific">Herbiconiux gentiana</name>
    <dbReference type="NCBI Taxonomy" id="2970912"/>
    <lineage>
        <taxon>Bacteria</taxon>
        <taxon>Bacillati</taxon>
        <taxon>Actinomycetota</taxon>
        <taxon>Actinomycetes</taxon>
        <taxon>Micrococcales</taxon>
        <taxon>Microbacteriaceae</taxon>
        <taxon>Herbiconiux</taxon>
    </lineage>
</organism>
<evidence type="ECO:0000256" key="2">
    <source>
        <dbReference type="ARBA" id="ARBA00023002"/>
    </source>
</evidence>
<feature type="domain" description="FAD/NAD(P)-binding" evidence="5">
    <location>
        <begin position="114"/>
        <end position="423"/>
    </location>
</feature>
<feature type="compositionally biased region" description="Low complexity" evidence="4">
    <location>
        <begin position="8"/>
        <end position="22"/>
    </location>
</feature>
<protein>
    <submittedName>
        <fullName evidence="6">FAD-dependent oxidoreductase</fullName>
    </submittedName>
</protein>
<dbReference type="PRINTS" id="PR00368">
    <property type="entry name" value="FADPNR"/>
</dbReference>
<evidence type="ECO:0000313" key="6">
    <source>
        <dbReference type="EMBL" id="MCS5715177.1"/>
    </source>
</evidence>
<name>A0ABT2GG31_9MICO</name>
<dbReference type="InterPro" id="IPR023753">
    <property type="entry name" value="FAD/NAD-binding_dom"/>
</dbReference>
<evidence type="ECO:0000259" key="5">
    <source>
        <dbReference type="Pfam" id="PF07992"/>
    </source>
</evidence>
<dbReference type="Gene3D" id="3.50.50.60">
    <property type="entry name" value="FAD/NAD(P)-binding domain"/>
    <property type="match status" value="2"/>
</dbReference>
<evidence type="ECO:0000313" key="7">
    <source>
        <dbReference type="Proteomes" id="UP001165580"/>
    </source>
</evidence>
<comment type="caution">
    <text evidence="6">The sequence shown here is derived from an EMBL/GenBank/DDBJ whole genome shotgun (WGS) entry which is preliminary data.</text>
</comment>
<dbReference type="PANTHER" id="PTHR48105">
    <property type="entry name" value="THIOREDOXIN REDUCTASE 1-RELATED-RELATED"/>
    <property type="match status" value="1"/>
</dbReference>
<evidence type="ECO:0000256" key="4">
    <source>
        <dbReference type="SAM" id="MobiDB-lite"/>
    </source>
</evidence>
<dbReference type="SUPFAM" id="SSF51905">
    <property type="entry name" value="FAD/NAD(P)-binding domain"/>
    <property type="match status" value="1"/>
</dbReference>
<keyword evidence="1" id="KW-0285">Flavoprotein</keyword>
<sequence>MGEIDSVAASAGRAPGSPGRAPASEHPRTVHLYGERRSRDAYAIRDFLTRSVVDFTWTTLASDEQCRSILGVPLAAARLPVVDLPDGTRLSDPGLAEIATRLGWVEAPKLAEYDLSIYGAGPAGLSAAVYAASEGLRVVVVEREAVGGQAGCSSLIENYLGFPHGIAGADLAERARQQAVEFGAELLMMRAGVQGEFHDGRIHARLADGSTLVARSNICATGVEWRRLGLDREDELLGLGVYYGAGTSEAPECAGEHVFVVGGGNSAGQAVMNLAAHAARVTMLVRGADLSATLSSYLATRVTAQANVDIRLDTRITALHGDDALTGLTLENSRTGWREEVAASRVFVCIGGAPDTEWAKTTPIVRDRLGYLVTGPDLTADDLGVWPLERPPFFLETSVPGSFAAGDVRQNSVKRVASAVGEGAMAVTFAHRYLAETFG</sequence>
<dbReference type="Pfam" id="PF07992">
    <property type="entry name" value="Pyr_redox_2"/>
    <property type="match status" value="1"/>
</dbReference>
<keyword evidence="7" id="KW-1185">Reference proteome</keyword>
<feature type="region of interest" description="Disordered" evidence="4">
    <location>
        <begin position="1"/>
        <end position="31"/>
    </location>
</feature>
<proteinExistence type="predicted"/>
<dbReference type="EMBL" id="JANTEZ010000004">
    <property type="protein sequence ID" value="MCS5715177.1"/>
    <property type="molecule type" value="Genomic_DNA"/>
</dbReference>
<comment type="catalytic activity">
    <reaction evidence="3">
        <text>[thioredoxin]-dithiol + NADP(+) = [thioredoxin]-disulfide + NADPH + H(+)</text>
        <dbReference type="Rhea" id="RHEA:20345"/>
        <dbReference type="Rhea" id="RHEA-COMP:10698"/>
        <dbReference type="Rhea" id="RHEA-COMP:10700"/>
        <dbReference type="ChEBI" id="CHEBI:15378"/>
        <dbReference type="ChEBI" id="CHEBI:29950"/>
        <dbReference type="ChEBI" id="CHEBI:50058"/>
        <dbReference type="ChEBI" id="CHEBI:57783"/>
        <dbReference type="ChEBI" id="CHEBI:58349"/>
        <dbReference type="EC" id="1.8.1.9"/>
    </reaction>
</comment>
<dbReference type="RefSeq" id="WP_259486686.1">
    <property type="nucleotide sequence ID" value="NZ_JANTEZ010000004.1"/>
</dbReference>